<dbReference type="EMBL" id="SHKX01000011">
    <property type="protein sequence ID" value="RZU46936.1"/>
    <property type="molecule type" value="Genomic_DNA"/>
</dbReference>
<comment type="caution">
    <text evidence="9">The sequence shown here is derived from an EMBL/GenBank/DDBJ whole genome shotgun (WGS) entry which is preliminary data.</text>
</comment>
<evidence type="ECO:0000256" key="6">
    <source>
        <dbReference type="PROSITE-ProRule" id="PRU00433"/>
    </source>
</evidence>
<evidence type="ECO:0000259" key="8">
    <source>
        <dbReference type="PROSITE" id="PS51007"/>
    </source>
</evidence>
<proteinExistence type="predicted"/>
<feature type="signal peptide" evidence="7">
    <location>
        <begin position="1"/>
        <end position="22"/>
    </location>
</feature>
<evidence type="ECO:0000256" key="5">
    <source>
        <dbReference type="ARBA" id="ARBA00023004"/>
    </source>
</evidence>
<evidence type="ECO:0000256" key="3">
    <source>
        <dbReference type="ARBA" id="ARBA00022723"/>
    </source>
</evidence>
<keyword evidence="3 6" id="KW-0479">Metal-binding</keyword>
<keyword evidence="2 6" id="KW-0349">Heme</keyword>
<keyword evidence="7" id="KW-0732">Signal</keyword>
<evidence type="ECO:0000313" key="10">
    <source>
        <dbReference type="Proteomes" id="UP000292423"/>
    </source>
</evidence>
<dbReference type="InterPro" id="IPR009056">
    <property type="entry name" value="Cyt_c-like_dom"/>
</dbReference>
<evidence type="ECO:0000256" key="4">
    <source>
        <dbReference type="ARBA" id="ARBA00022982"/>
    </source>
</evidence>
<dbReference type="RefSeq" id="WP_207224597.1">
    <property type="nucleotide sequence ID" value="NZ_SHKX01000011.1"/>
</dbReference>
<dbReference type="InterPro" id="IPR036909">
    <property type="entry name" value="Cyt_c-like_dom_sf"/>
</dbReference>
<organism evidence="9 10">
    <name type="scientific">Fluviicoccus keumensis</name>
    <dbReference type="NCBI Taxonomy" id="1435465"/>
    <lineage>
        <taxon>Bacteria</taxon>
        <taxon>Pseudomonadati</taxon>
        <taxon>Pseudomonadota</taxon>
        <taxon>Gammaproteobacteria</taxon>
        <taxon>Moraxellales</taxon>
        <taxon>Moraxellaceae</taxon>
        <taxon>Fluviicoccus</taxon>
    </lineage>
</organism>
<gene>
    <name evidence="9" type="ORF">EV700_1322</name>
</gene>
<dbReference type="PROSITE" id="PS51007">
    <property type="entry name" value="CYTC"/>
    <property type="match status" value="1"/>
</dbReference>
<keyword evidence="4" id="KW-0249">Electron transport</keyword>
<reference evidence="9 10" key="1">
    <citation type="submission" date="2019-02" db="EMBL/GenBank/DDBJ databases">
        <title>Genomic Encyclopedia of Type Strains, Phase IV (KMG-IV): sequencing the most valuable type-strain genomes for metagenomic binning, comparative biology and taxonomic classification.</title>
        <authorList>
            <person name="Goeker M."/>
        </authorList>
    </citation>
    <scope>NUCLEOTIDE SEQUENCE [LARGE SCALE GENOMIC DNA]</scope>
    <source>
        <strain evidence="9 10">DSM 105135</strain>
    </source>
</reference>
<dbReference type="Proteomes" id="UP000292423">
    <property type="component" value="Unassembled WGS sequence"/>
</dbReference>
<name>A0A4V2G616_9GAMM</name>
<accession>A0A4V2G616</accession>
<feature type="domain" description="Cytochrome c" evidence="8">
    <location>
        <begin position="22"/>
        <end position="102"/>
    </location>
</feature>
<protein>
    <submittedName>
        <fullName evidence="9">Cbb3-type cytochrome c oxidase subunit III</fullName>
    </submittedName>
</protein>
<dbReference type="Gene3D" id="1.10.760.10">
    <property type="entry name" value="Cytochrome c-like domain"/>
    <property type="match status" value="1"/>
</dbReference>
<feature type="chain" id="PRO_5020454666" evidence="7">
    <location>
        <begin position="23"/>
        <end position="103"/>
    </location>
</feature>
<dbReference type="GO" id="GO:0020037">
    <property type="term" value="F:heme binding"/>
    <property type="evidence" value="ECO:0007669"/>
    <property type="project" value="InterPro"/>
</dbReference>
<evidence type="ECO:0000256" key="2">
    <source>
        <dbReference type="ARBA" id="ARBA00022617"/>
    </source>
</evidence>
<dbReference type="PANTHER" id="PTHR40942:SF4">
    <property type="entry name" value="CYTOCHROME C5"/>
    <property type="match status" value="1"/>
</dbReference>
<keyword evidence="5 6" id="KW-0408">Iron</keyword>
<sequence>MKKSLLALTALGVMMASGFAAAADRNGEAVFKAVCTTCHTAGLMNAPKFGDKAAWAPRIAQGKPTLYSHALAGIRMMPAKGTCANCTEGEIKAAVDYMVSKAK</sequence>
<dbReference type="PRINTS" id="PR00607">
    <property type="entry name" value="CYTCHROMECIE"/>
</dbReference>
<dbReference type="SUPFAM" id="SSF46626">
    <property type="entry name" value="Cytochrome c"/>
    <property type="match status" value="1"/>
</dbReference>
<dbReference type="GO" id="GO:0005506">
    <property type="term" value="F:iron ion binding"/>
    <property type="evidence" value="ECO:0007669"/>
    <property type="project" value="InterPro"/>
</dbReference>
<evidence type="ECO:0000256" key="7">
    <source>
        <dbReference type="SAM" id="SignalP"/>
    </source>
</evidence>
<evidence type="ECO:0000256" key="1">
    <source>
        <dbReference type="ARBA" id="ARBA00022448"/>
    </source>
</evidence>
<dbReference type="GO" id="GO:0009055">
    <property type="term" value="F:electron transfer activity"/>
    <property type="evidence" value="ECO:0007669"/>
    <property type="project" value="InterPro"/>
</dbReference>
<dbReference type="AlphaFoldDB" id="A0A4V2G616"/>
<dbReference type="Pfam" id="PF13442">
    <property type="entry name" value="Cytochrome_CBB3"/>
    <property type="match status" value="1"/>
</dbReference>
<keyword evidence="10" id="KW-1185">Reference proteome</keyword>
<dbReference type="InterPro" id="IPR002323">
    <property type="entry name" value="Cyt_CIE"/>
</dbReference>
<dbReference type="PANTHER" id="PTHR40942">
    <property type="match status" value="1"/>
</dbReference>
<keyword evidence="1" id="KW-0813">Transport</keyword>
<evidence type="ECO:0000313" key="9">
    <source>
        <dbReference type="EMBL" id="RZU46936.1"/>
    </source>
</evidence>